<evidence type="ECO:0000256" key="3">
    <source>
        <dbReference type="ARBA" id="ARBA00022737"/>
    </source>
</evidence>
<evidence type="ECO:0000256" key="6">
    <source>
        <dbReference type="ARBA" id="ARBA00023157"/>
    </source>
</evidence>
<proteinExistence type="predicted"/>
<dbReference type="SUPFAM" id="SSF57424">
    <property type="entry name" value="LDL receptor-like module"/>
    <property type="match status" value="1"/>
</dbReference>
<feature type="region of interest" description="Disordered" evidence="8">
    <location>
        <begin position="164"/>
        <end position="185"/>
    </location>
</feature>
<reference evidence="10 11" key="1">
    <citation type="submission" date="2017-03" db="EMBL/GenBank/DDBJ databases">
        <title>Genome Survey of Euroglyphus maynei.</title>
        <authorList>
            <person name="Arlian L.G."/>
            <person name="Morgan M.S."/>
            <person name="Rider S.D."/>
        </authorList>
    </citation>
    <scope>NUCLEOTIDE SEQUENCE [LARGE SCALE GENOMIC DNA]</scope>
    <source>
        <strain evidence="10">Arlian Lab</strain>
        <tissue evidence="10">Whole body</tissue>
    </source>
</reference>
<dbReference type="GO" id="GO:0016192">
    <property type="term" value="P:vesicle-mediated transport"/>
    <property type="evidence" value="ECO:0007669"/>
    <property type="project" value="UniProtKB-ARBA"/>
</dbReference>
<evidence type="ECO:0000256" key="9">
    <source>
        <dbReference type="SAM" id="SignalP"/>
    </source>
</evidence>
<keyword evidence="9" id="KW-0732">Signal</keyword>
<evidence type="ECO:0000256" key="5">
    <source>
        <dbReference type="ARBA" id="ARBA00023136"/>
    </source>
</evidence>
<dbReference type="AlphaFoldDB" id="A0A1Y3AXB6"/>
<keyword evidence="11" id="KW-1185">Reference proteome</keyword>
<dbReference type="GO" id="GO:0005886">
    <property type="term" value="C:plasma membrane"/>
    <property type="evidence" value="ECO:0007669"/>
    <property type="project" value="TreeGrafter"/>
</dbReference>
<dbReference type="SMART" id="SM00192">
    <property type="entry name" value="LDLa"/>
    <property type="match status" value="2"/>
</dbReference>
<keyword evidence="3" id="KW-0677">Repeat</keyword>
<keyword evidence="5" id="KW-0472">Membrane</keyword>
<comment type="caution">
    <text evidence="10">The sequence shown here is derived from an EMBL/GenBank/DDBJ whole genome shotgun (WGS) entry which is preliminary data.</text>
</comment>
<dbReference type="CDD" id="cd00112">
    <property type="entry name" value="LDLa"/>
    <property type="match status" value="2"/>
</dbReference>
<keyword evidence="4" id="KW-1133">Transmembrane helix</keyword>
<dbReference type="InterPro" id="IPR036055">
    <property type="entry name" value="LDL_receptor-like_sf"/>
</dbReference>
<keyword evidence="10" id="KW-0675">Receptor</keyword>
<evidence type="ECO:0000256" key="7">
    <source>
        <dbReference type="PROSITE-ProRule" id="PRU00124"/>
    </source>
</evidence>
<organism evidence="10 11">
    <name type="scientific">Euroglyphus maynei</name>
    <name type="common">Mayne's house dust mite</name>
    <dbReference type="NCBI Taxonomy" id="6958"/>
    <lineage>
        <taxon>Eukaryota</taxon>
        <taxon>Metazoa</taxon>
        <taxon>Ecdysozoa</taxon>
        <taxon>Arthropoda</taxon>
        <taxon>Chelicerata</taxon>
        <taxon>Arachnida</taxon>
        <taxon>Acari</taxon>
        <taxon>Acariformes</taxon>
        <taxon>Sarcoptiformes</taxon>
        <taxon>Astigmata</taxon>
        <taxon>Psoroptidia</taxon>
        <taxon>Analgoidea</taxon>
        <taxon>Pyroglyphidae</taxon>
        <taxon>Pyroglyphinae</taxon>
        <taxon>Euroglyphus</taxon>
    </lineage>
</organism>
<dbReference type="InterPro" id="IPR002172">
    <property type="entry name" value="LDrepeatLR_classA_rpt"/>
</dbReference>
<feature type="signal peptide" evidence="9">
    <location>
        <begin position="1"/>
        <end position="25"/>
    </location>
</feature>
<name>A0A1Y3AXB6_EURMA</name>
<keyword evidence="6" id="KW-1015">Disulfide bond</keyword>
<evidence type="ECO:0000256" key="8">
    <source>
        <dbReference type="SAM" id="MobiDB-lite"/>
    </source>
</evidence>
<gene>
    <name evidence="10" type="ORF">BLA29_005521</name>
</gene>
<feature type="non-terminal residue" evidence="10">
    <location>
        <position position="211"/>
    </location>
</feature>
<sequence>MDHVKLTIKLFIIINIFTVFPSSTSLISSTIEYGSQTENGSLSSCSPHEYRCLTSFECIPKSWRCDQIVDCQDGSDEWLQSDFNIFDEDVVLDDQVFKSYEGLMTANDHDNTNHDDDVSQSSATTITINDEWCQPCGDHNEEIFQCQQSGECIPRGWTCDSQSDCGKNSNQNNDQDKSDESDDLCSGQIKERRLKLMNSNNHRGNFNRTKL</sequence>
<dbReference type="Pfam" id="PF00057">
    <property type="entry name" value="Ldl_recept_a"/>
    <property type="match status" value="1"/>
</dbReference>
<dbReference type="Gene3D" id="4.10.400.10">
    <property type="entry name" value="Low-density Lipoprotein Receptor"/>
    <property type="match status" value="2"/>
</dbReference>
<keyword evidence="10" id="KW-0449">Lipoprotein</keyword>
<accession>A0A1Y3AXB6</accession>
<dbReference type="EMBL" id="MUJZ01052936">
    <property type="protein sequence ID" value="OTF73149.1"/>
    <property type="molecule type" value="Genomic_DNA"/>
</dbReference>
<dbReference type="PANTHER" id="PTHR24270">
    <property type="entry name" value="LOW-DENSITY LIPOPROTEIN RECEPTOR-RELATED"/>
    <property type="match status" value="1"/>
</dbReference>
<dbReference type="InterPro" id="IPR050685">
    <property type="entry name" value="LDLR"/>
</dbReference>
<dbReference type="Proteomes" id="UP000194236">
    <property type="component" value="Unassembled WGS sequence"/>
</dbReference>
<evidence type="ECO:0000256" key="1">
    <source>
        <dbReference type="ARBA" id="ARBA00004167"/>
    </source>
</evidence>
<comment type="caution">
    <text evidence="7">Lacks conserved residue(s) required for the propagation of feature annotation.</text>
</comment>
<dbReference type="PROSITE" id="PS50068">
    <property type="entry name" value="LDLRA_2"/>
    <property type="match status" value="2"/>
</dbReference>
<dbReference type="OrthoDB" id="9990982at2759"/>
<evidence type="ECO:0000256" key="4">
    <source>
        <dbReference type="ARBA" id="ARBA00022989"/>
    </source>
</evidence>
<evidence type="ECO:0000256" key="2">
    <source>
        <dbReference type="ARBA" id="ARBA00022692"/>
    </source>
</evidence>
<keyword evidence="2" id="KW-0812">Transmembrane</keyword>
<dbReference type="PRINTS" id="PR00261">
    <property type="entry name" value="LDLRECEPTOR"/>
</dbReference>
<evidence type="ECO:0000313" key="10">
    <source>
        <dbReference type="EMBL" id="OTF73149.1"/>
    </source>
</evidence>
<comment type="subcellular location">
    <subcellularLocation>
        <location evidence="1">Membrane</location>
        <topology evidence="1">Single-pass membrane protein</topology>
    </subcellularLocation>
</comment>
<evidence type="ECO:0000313" key="11">
    <source>
        <dbReference type="Proteomes" id="UP000194236"/>
    </source>
</evidence>
<feature type="chain" id="PRO_5013254681" evidence="9">
    <location>
        <begin position="26"/>
        <end position="211"/>
    </location>
</feature>
<protein>
    <submittedName>
        <fullName evidence="10">Low-density lipoprotein receptor-like protein</fullName>
    </submittedName>
</protein>